<keyword evidence="6" id="KW-0158">Chromosome</keyword>
<keyword evidence="11" id="KW-0137">Centromere</keyword>
<evidence type="ECO:0000256" key="4">
    <source>
        <dbReference type="ARBA" id="ARBA00008952"/>
    </source>
</evidence>
<dbReference type="Pfam" id="PF08287">
    <property type="entry name" value="DASH_Spc19"/>
    <property type="match status" value="1"/>
</dbReference>
<evidence type="ECO:0000256" key="8">
    <source>
        <dbReference type="ARBA" id="ARBA00022838"/>
    </source>
</evidence>
<name>A0A1Y1Z5A6_9FUNG</name>
<dbReference type="InParanoid" id="A0A1Y1Z5A6"/>
<evidence type="ECO:0000256" key="2">
    <source>
        <dbReference type="ARBA" id="ARBA00004186"/>
    </source>
</evidence>
<feature type="compositionally biased region" description="Low complexity" evidence="13">
    <location>
        <begin position="159"/>
        <end position="168"/>
    </location>
</feature>
<evidence type="ECO:0000256" key="12">
    <source>
        <dbReference type="ARBA" id="ARBA00032583"/>
    </source>
</evidence>
<keyword evidence="15" id="KW-1185">Reference proteome</keyword>
<keyword evidence="10" id="KW-0539">Nucleus</keyword>
<evidence type="ECO:0000256" key="5">
    <source>
        <dbReference type="ARBA" id="ARBA00016329"/>
    </source>
</evidence>
<feature type="region of interest" description="Disordered" evidence="13">
    <location>
        <begin position="153"/>
        <end position="184"/>
    </location>
</feature>
<evidence type="ECO:0000256" key="11">
    <source>
        <dbReference type="ARBA" id="ARBA00023328"/>
    </source>
</evidence>
<dbReference type="GO" id="GO:0005876">
    <property type="term" value="C:spindle microtubule"/>
    <property type="evidence" value="ECO:0007669"/>
    <property type="project" value="InterPro"/>
</dbReference>
<dbReference type="Proteomes" id="UP000193498">
    <property type="component" value="Unassembled WGS sequence"/>
</dbReference>
<evidence type="ECO:0000256" key="9">
    <source>
        <dbReference type="ARBA" id="ARBA00023212"/>
    </source>
</evidence>
<evidence type="ECO:0000313" key="14">
    <source>
        <dbReference type="EMBL" id="ORY05451.1"/>
    </source>
</evidence>
<evidence type="ECO:0000313" key="15">
    <source>
        <dbReference type="Proteomes" id="UP000193498"/>
    </source>
</evidence>
<dbReference type="AlphaFoldDB" id="A0A1Y1Z5A6"/>
<dbReference type="InterPro" id="IPR013251">
    <property type="entry name" value="DASH_Spc19"/>
</dbReference>
<dbReference type="PANTHER" id="PTHR28262:SF1">
    <property type="entry name" value="DASH COMPLEX SUBUNIT SPC19"/>
    <property type="match status" value="1"/>
</dbReference>
<evidence type="ECO:0000256" key="7">
    <source>
        <dbReference type="ARBA" id="ARBA00022490"/>
    </source>
</evidence>
<organism evidence="14 15">
    <name type="scientific">Basidiobolus meristosporus CBS 931.73</name>
    <dbReference type="NCBI Taxonomy" id="1314790"/>
    <lineage>
        <taxon>Eukaryota</taxon>
        <taxon>Fungi</taxon>
        <taxon>Fungi incertae sedis</taxon>
        <taxon>Zoopagomycota</taxon>
        <taxon>Entomophthoromycotina</taxon>
        <taxon>Basidiobolomycetes</taxon>
        <taxon>Basidiobolales</taxon>
        <taxon>Basidiobolaceae</taxon>
        <taxon>Basidiobolus</taxon>
    </lineage>
</organism>
<evidence type="ECO:0000256" key="3">
    <source>
        <dbReference type="ARBA" id="ARBA00004629"/>
    </source>
</evidence>
<reference evidence="14 15" key="1">
    <citation type="submission" date="2016-07" db="EMBL/GenBank/DDBJ databases">
        <title>Pervasive Adenine N6-methylation of Active Genes in Fungi.</title>
        <authorList>
            <consortium name="DOE Joint Genome Institute"/>
            <person name="Mondo S.J."/>
            <person name="Dannebaum R.O."/>
            <person name="Kuo R.C."/>
            <person name="Labutti K."/>
            <person name="Haridas S."/>
            <person name="Kuo A."/>
            <person name="Salamov A."/>
            <person name="Ahrendt S.R."/>
            <person name="Lipzen A."/>
            <person name="Sullivan W."/>
            <person name="Andreopoulos W.B."/>
            <person name="Clum A."/>
            <person name="Lindquist E."/>
            <person name="Daum C."/>
            <person name="Ramamoorthy G.K."/>
            <person name="Gryganskyi A."/>
            <person name="Culley D."/>
            <person name="Magnuson J.K."/>
            <person name="James T.Y."/>
            <person name="O'Malley M.A."/>
            <person name="Stajich J.E."/>
            <person name="Spatafora J.W."/>
            <person name="Visel A."/>
            <person name="Grigoriev I.V."/>
        </authorList>
    </citation>
    <scope>NUCLEOTIDE SEQUENCE [LARGE SCALE GENOMIC DNA]</scope>
    <source>
        <strain evidence="14 15">CBS 931.73</strain>
    </source>
</reference>
<keyword evidence="7" id="KW-0963">Cytoplasm</keyword>
<evidence type="ECO:0000256" key="13">
    <source>
        <dbReference type="SAM" id="MobiDB-lite"/>
    </source>
</evidence>
<protein>
    <recommendedName>
        <fullName evidence="5">DASH complex subunit SPC19</fullName>
    </recommendedName>
    <alternativeName>
        <fullName evidence="12">Outer kinetochore protein SPC19</fullName>
    </alternativeName>
</protein>
<evidence type="ECO:0000256" key="10">
    <source>
        <dbReference type="ARBA" id="ARBA00023242"/>
    </source>
</evidence>
<dbReference type="GO" id="GO:0008608">
    <property type="term" value="P:attachment of spindle microtubules to kinetochore"/>
    <property type="evidence" value="ECO:0007669"/>
    <property type="project" value="InterPro"/>
</dbReference>
<dbReference type="OrthoDB" id="3361333at2759"/>
<keyword evidence="8" id="KW-0995">Kinetochore</keyword>
<proteinExistence type="inferred from homology"/>
<accession>A0A1Y1Z5A6</accession>
<sequence length="364" mass="42289">MSVRTRREKFVQLEQSLDDCITALQLCTDSVDRSIAKMKYTTRDTARLSKIFELHQNYELLTEEQIQDAQTSLTQELLPHIENLFSHVDDINNQLENKLSALEKELERKSKKKSHLLQQKRLSEPLKQKLDLLKNSRQEVQRNLASIEEELRSKEQELSELNESLSKNPTPPKPQKSSKHQETIKDLRSKLDLVDSQIKKKMLSLEEQSRLNTKSQQDEGLEELISHDQLSDILYSHLGYFQTKTLTLVDQRVSQRLQTYLDALKTCQSKLSDKEISNPVVSAQQIKSLFKLFFPTNNVGVTMSRIMELLIEDESKSIRLEHMQKEFPPGEEARHHYTTAIQILRNLKLVEAQDGDNLIRLCLL</sequence>
<dbReference type="PANTHER" id="PTHR28262">
    <property type="entry name" value="DASH COMPLEX SUBUNIT SPC19"/>
    <property type="match status" value="1"/>
</dbReference>
<evidence type="ECO:0000256" key="1">
    <source>
        <dbReference type="ARBA" id="ARBA00004123"/>
    </source>
</evidence>
<comment type="caution">
    <text evidence="14">The sequence shown here is derived from an EMBL/GenBank/DDBJ whole genome shotgun (WGS) entry which is preliminary data.</text>
</comment>
<dbReference type="GO" id="GO:0042729">
    <property type="term" value="C:DASH complex"/>
    <property type="evidence" value="ECO:0007669"/>
    <property type="project" value="InterPro"/>
</dbReference>
<keyword evidence="9" id="KW-0206">Cytoskeleton</keyword>
<comment type="subcellular location">
    <subcellularLocation>
        <location evidence="3">Chromosome</location>
        <location evidence="3">Centromere</location>
        <location evidence="3">Kinetochore</location>
    </subcellularLocation>
    <subcellularLocation>
        <location evidence="2">Cytoplasm</location>
        <location evidence="2">Cytoskeleton</location>
        <location evidence="2">Spindle</location>
    </subcellularLocation>
    <subcellularLocation>
        <location evidence="1">Nucleus</location>
    </subcellularLocation>
</comment>
<dbReference type="EMBL" id="MCFE01000025">
    <property type="protein sequence ID" value="ORY05451.1"/>
    <property type="molecule type" value="Genomic_DNA"/>
</dbReference>
<gene>
    <name evidence="14" type="ORF">K493DRAFT_404352</name>
</gene>
<evidence type="ECO:0000256" key="6">
    <source>
        <dbReference type="ARBA" id="ARBA00022454"/>
    </source>
</evidence>
<comment type="similarity">
    <text evidence="4">Belongs to the DASH complex SPC19 family.</text>
</comment>